<name>A0A4W5L494_9TELE</name>
<comment type="cofactor">
    <cofactor evidence="8">
        <name>Ca(2+)</name>
        <dbReference type="ChEBI" id="CHEBI:29108"/>
    </cofactor>
    <text evidence="8">Can bind about 5 Ca(2+) ions per subunit.</text>
</comment>
<dbReference type="InterPro" id="IPR021190">
    <property type="entry name" value="Pept_M10A"/>
</dbReference>
<accession>A0A4W5L494</accession>
<keyword evidence="11" id="KW-1185">Reference proteome</keyword>
<feature type="domain" description="Peptidase metallopeptidase" evidence="9">
    <location>
        <begin position="3"/>
        <end position="163"/>
    </location>
</feature>
<dbReference type="GO" id="GO:0030198">
    <property type="term" value="P:extracellular matrix organization"/>
    <property type="evidence" value="ECO:0007669"/>
    <property type="project" value="TreeGrafter"/>
</dbReference>
<comment type="cofactor">
    <cofactor evidence="8">
        <name>Zn(2+)</name>
        <dbReference type="ChEBI" id="CHEBI:29105"/>
    </cofactor>
    <text evidence="8">Binds 2 Zn(2+) ions per subunit.</text>
</comment>
<feature type="binding site" evidence="8">
    <location>
        <position position="60"/>
    </location>
    <ligand>
        <name>Ca(2+)</name>
        <dbReference type="ChEBI" id="CHEBI:29108"/>
        <label>2</label>
    </ligand>
</feature>
<dbReference type="SMART" id="SM00235">
    <property type="entry name" value="ZnMc"/>
    <property type="match status" value="1"/>
</dbReference>
<evidence type="ECO:0000256" key="5">
    <source>
        <dbReference type="ARBA" id="ARBA00022833"/>
    </source>
</evidence>
<dbReference type="GO" id="GO:0061371">
    <property type="term" value="P:determination of heart left/right asymmetry"/>
    <property type="evidence" value="ECO:0007669"/>
    <property type="project" value="Ensembl"/>
</dbReference>
<evidence type="ECO:0000256" key="4">
    <source>
        <dbReference type="ARBA" id="ARBA00022801"/>
    </source>
</evidence>
<dbReference type="Gene3D" id="3.40.390.10">
    <property type="entry name" value="Collagenase (Catalytic Domain)"/>
    <property type="match status" value="1"/>
</dbReference>
<evidence type="ECO:0000256" key="1">
    <source>
        <dbReference type="ARBA" id="ARBA00010370"/>
    </source>
</evidence>
<evidence type="ECO:0000313" key="11">
    <source>
        <dbReference type="Proteomes" id="UP000314982"/>
    </source>
</evidence>
<evidence type="ECO:0000256" key="2">
    <source>
        <dbReference type="ARBA" id="ARBA00022670"/>
    </source>
</evidence>
<evidence type="ECO:0000259" key="9">
    <source>
        <dbReference type="SMART" id="SM00235"/>
    </source>
</evidence>
<dbReference type="AlphaFoldDB" id="A0A4W5L494"/>
<dbReference type="InterPro" id="IPR024079">
    <property type="entry name" value="MetalloPept_cat_dom_sf"/>
</dbReference>
<dbReference type="Proteomes" id="UP000314982">
    <property type="component" value="Unassembled WGS sequence"/>
</dbReference>
<reference evidence="10" key="2">
    <citation type="submission" date="2025-08" db="UniProtKB">
        <authorList>
            <consortium name="Ensembl"/>
        </authorList>
    </citation>
    <scope>IDENTIFICATION</scope>
</reference>
<feature type="binding site" evidence="8">
    <location>
        <position position="92"/>
    </location>
    <ligand>
        <name>Ca(2+)</name>
        <dbReference type="ChEBI" id="CHEBI:29108"/>
        <label>2</label>
    </ligand>
</feature>
<feature type="binding site" evidence="8">
    <location>
        <position position="97"/>
    </location>
    <ligand>
        <name>Ca(2+)</name>
        <dbReference type="ChEBI" id="CHEBI:29108"/>
        <label>1</label>
    </ligand>
</feature>
<evidence type="ECO:0000256" key="6">
    <source>
        <dbReference type="ARBA" id="ARBA00023049"/>
    </source>
</evidence>
<dbReference type="InterPro" id="IPR006026">
    <property type="entry name" value="Peptidase_Metallo"/>
</dbReference>
<dbReference type="Ensembl" id="ENSHHUT00000020375.1">
    <property type="protein sequence ID" value="ENSHHUP00000019649.1"/>
    <property type="gene ID" value="ENSHHUG00000012230.1"/>
</dbReference>
<dbReference type="GO" id="GO:0030574">
    <property type="term" value="P:collagen catabolic process"/>
    <property type="evidence" value="ECO:0007669"/>
    <property type="project" value="TreeGrafter"/>
</dbReference>
<feature type="binding site" evidence="8">
    <location>
        <position position="118"/>
    </location>
    <ligand>
        <name>Zn(2+)</name>
        <dbReference type="ChEBI" id="CHEBI:29105"/>
        <label>2</label>
        <note>catalytic</note>
    </ligand>
</feature>
<feature type="binding site" evidence="8">
    <location>
        <position position="86"/>
    </location>
    <ligand>
        <name>Zn(2+)</name>
        <dbReference type="ChEBI" id="CHEBI:29105"/>
        <label>1</label>
    </ligand>
</feature>
<dbReference type="InterPro" id="IPR033739">
    <property type="entry name" value="M10A_MMP"/>
</dbReference>
<dbReference type="GeneTree" id="ENSGT00940000159140"/>
<keyword evidence="3 8" id="KW-0479">Metal-binding</keyword>
<feature type="active site" evidence="7">
    <location>
        <position position="119"/>
    </location>
</feature>
<feature type="binding site" evidence="8">
    <location>
        <position position="79"/>
    </location>
    <ligand>
        <name>Ca(2+)</name>
        <dbReference type="ChEBI" id="CHEBI:29108"/>
        <label>3</label>
    </ligand>
</feature>
<dbReference type="GO" id="GO:0031012">
    <property type="term" value="C:extracellular matrix"/>
    <property type="evidence" value="ECO:0007669"/>
    <property type="project" value="InterPro"/>
</dbReference>
<dbReference type="GO" id="GO:0004222">
    <property type="term" value="F:metalloendopeptidase activity"/>
    <property type="evidence" value="ECO:0007669"/>
    <property type="project" value="InterPro"/>
</dbReference>
<dbReference type="PRINTS" id="PR00138">
    <property type="entry name" value="MATRIXIN"/>
</dbReference>
<evidence type="ECO:0000256" key="7">
    <source>
        <dbReference type="PIRSR" id="PIRSR621190-1"/>
    </source>
</evidence>
<comment type="similarity">
    <text evidence="1">Belongs to the peptidase M10A family.</text>
</comment>
<feature type="binding site" evidence="8">
    <location>
        <position position="94"/>
    </location>
    <ligand>
        <name>Zn(2+)</name>
        <dbReference type="ChEBI" id="CHEBI:29105"/>
        <label>1</label>
    </ligand>
</feature>
<evidence type="ECO:0000256" key="3">
    <source>
        <dbReference type="ARBA" id="ARBA00022723"/>
    </source>
</evidence>
<feature type="binding site" evidence="8">
    <location>
        <position position="99"/>
    </location>
    <ligand>
        <name>Ca(2+)</name>
        <dbReference type="ChEBI" id="CHEBI:29108"/>
        <label>3</label>
    </ligand>
</feature>
<dbReference type="GO" id="GO:0006508">
    <property type="term" value="P:proteolysis"/>
    <property type="evidence" value="ECO:0007669"/>
    <property type="project" value="UniProtKB-KW"/>
</dbReference>
<keyword evidence="5 8" id="KW-0862">Zinc</keyword>
<dbReference type="SUPFAM" id="SSF55486">
    <property type="entry name" value="Metalloproteases ('zincins'), catalytic domain"/>
    <property type="match status" value="1"/>
</dbReference>
<proteinExistence type="inferred from homology"/>
<dbReference type="GO" id="GO:0060971">
    <property type="term" value="P:embryonic heart tube left/right pattern formation"/>
    <property type="evidence" value="ECO:0007669"/>
    <property type="project" value="Ensembl"/>
</dbReference>
<sequence>MLYQLRHTGPETCHIQESGYSSQLTIQDQRHIISLAFRMWSEVSPLEFVEDTFSPLEDVDIKLGFGTGRHLGCNQKFDGTGREFAHAWFLGDVHFDDDEHFTAPNTGSGISLLKVAVHEIGHVLGLPHIYRTGSIMQPSYLPQESGFEINWMDRKAIQHLYGGCKGQFSTVFDWIRKERTQYGEVVIRFNTYFMRDERDRRVLKHVKIACPRLQHSLPRSKLPLDATSARTVCQKWVSVAEQPHTSLRSPCAMSSVG</sequence>
<feature type="binding site" evidence="8">
    <location>
        <position position="99"/>
    </location>
    <ligand>
        <name>Ca(2+)</name>
        <dbReference type="ChEBI" id="CHEBI:29108"/>
        <label>1</label>
    </ligand>
</feature>
<keyword evidence="4" id="KW-0378">Hydrolase</keyword>
<keyword evidence="8" id="KW-0106">Calcium</keyword>
<dbReference type="PANTHER" id="PTHR10201:SF323">
    <property type="entry name" value="MATRIX METALLOPROTEINASE-21"/>
    <property type="match status" value="1"/>
</dbReference>
<keyword evidence="6" id="KW-0482">Metalloprotease</keyword>
<dbReference type="GO" id="GO:1901207">
    <property type="term" value="P:regulation of heart looping"/>
    <property type="evidence" value="ECO:0007669"/>
    <property type="project" value="Ensembl"/>
</dbReference>
<evidence type="ECO:0000313" key="10">
    <source>
        <dbReference type="Ensembl" id="ENSHHUP00000019649.1"/>
    </source>
</evidence>
<feature type="binding site" evidence="8">
    <location>
        <position position="122"/>
    </location>
    <ligand>
        <name>Zn(2+)</name>
        <dbReference type="ChEBI" id="CHEBI:29105"/>
        <label>2</label>
        <note>catalytic</note>
    </ligand>
</feature>
<evidence type="ECO:0000256" key="8">
    <source>
        <dbReference type="PIRSR" id="PIRSR621190-2"/>
    </source>
</evidence>
<feature type="binding site" evidence="8">
    <location>
        <position position="96"/>
    </location>
    <ligand>
        <name>Ca(2+)</name>
        <dbReference type="ChEBI" id="CHEBI:29108"/>
        <label>3</label>
    </ligand>
</feature>
<keyword evidence="2" id="KW-0645">Protease</keyword>
<dbReference type="GO" id="GO:0008270">
    <property type="term" value="F:zinc ion binding"/>
    <property type="evidence" value="ECO:0007669"/>
    <property type="project" value="InterPro"/>
</dbReference>
<feature type="binding site" evidence="8">
    <location>
        <position position="70"/>
    </location>
    <ligand>
        <name>Zn(2+)</name>
        <dbReference type="ChEBI" id="CHEBI:29105"/>
        <label>1</label>
    </ligand>
</feature>
<dbReference type="STRING" id="62062.ENSHHUP00000019649"/>
<protein>
    <submittedName>
        <fullName evidence="10">Matrix metallopeptidase 21</fullName>
    </submittedName>
</protein>
<dbReference type="CDD" id="cd04278">
    <property type="entry name" value="ZnMc_MMP"/>
    <property type="match status" value="1"/>
</dbReference>
<dbReference type="InterPro" id="IPR001818">
    <property type="entry name" value="Pept_M10_metallopeptidase"/>
</dbReference>
<reference evidence="11" key="1">
    <citation type="submission" date="2018-06" db="EMBL/GenBank/DDBJ databases">
        <title>Genome assembly of Danube salmon.</title>
        <authorList>
            <person name="Macqueen D.J."/>
            <person name="Gundappa M.K."/>
        </authorList>
    </citation>
    <scope>NUCLEOTIDE SEQUENCE [LARGE SCALE GENOMIC DNA]</scope>
</reference>
<dbReference type="Pfam" id="PF00413">
    <property type="entry name" value="Peptidase_M10"/>
    <property type="match status" value="1"/>
</dbReference>
<feature type="binding site" evidence="8">
    <location>
        <position position="136"/>
    </location>
    <ligand>
        <name>Zn(2+)</name>
        <dbReference type="ChEBI" id="CHEBI:29105"/>
        <label>2</label>
        <note>catalytic</note>
    </ligand>
</feature>
<feature type="binding site" evidence="8">
    <location>
        <position position="128"/>
    </location>
    <ligand>
        <name>Zn(2+)</name>
        <dbReference type="ChEBI" id="CHEBI:29105"/>
        <label>2</label>
        <note>catalytic</note>
    </ligand>
</feature>
<reference evidence="10" key="3">
    <citation type="submission" date="2025-09" db="UniProtKB">
        <authorList>
            <consortium name="Ensembl"/>
        </authorList>
    </citation>
    <scope>IDENTIFICATION</scope>
</reference>
<organism evidence="10 11">
    <name type="scientific">Hucho hucho</name>
    <name type="common">huchen</name>
    <dbReference type="NCBI Taxonomy" id="62062"/>
    <lineage>
        <taxon>Eukaryota</taxon>
        <taxon>Metazoa</taxon>
        <taxon>Chordata</taxon>
        <taxon>Craniata</taxon>
        <taxon>Vertebrata</taxon>
        <taxon>Euteleostomi</taxon>
        <taxon>Actinopterygii</taxon>
        <taxon>Neopterygii</taxon>
        <taxon>Teleostei</taxon>
        <taxon>Protacanthopterygii</taxon>
        <taxon>Salmoniformes</taxon>
        <taxon>Salmonidae</taxon>
        <taxon>Salmoninae</taxon>
        <taxon>Hucho</taxon>
    </lineage>
</organism>
<feature type="binding site" evidence="8">
    <location>
        <position position="78"/>
    </location>
    <ligand>
        <name>Ca(2+)</name>
        <dbReference type="ChEBI" id="CHEBI:29108"/>
        <label>3</label>
    </ligand>
</feature>
<dbReference type="PANTHER" id="PTHR10201">
    <property type="entry name" value="MATRIX METALLOPROTEINASE"/>
    <property type="match status" value="1"/>
</dbReference>